<dbReference type="SUPFAM" id="SSF53098">
    <property type="entry name" value="Ribonuclease H-like"/>
    <property type="match status" value="1"/>
</dbReference>
<dbReference type="Gene3D" id="3.30.420.10">
    <property type="entry name" value="Ribonuclease H-like superfamily/Ribonuclease H"/>
    <property type="match status" value="1"/>
</dbReference>
<dbReference type="GO" id="GO:0005634">
    <property type="term" value="C:nucleus"/>
    <property type="evidence" value="ECO:0007669"/>
    <property type="project" value="TreeGrafter"/>
</dbReference>
<evidence type="ECO:0000256" key="4">
    <source>
        <dbReference type="ARBA" id="ARBA00022839"/>
    </source>
</evidence>
<dbReference type="GO" id="GO:0006364">
    <property type="term" value="P:rRNA processing"/>
    <property type="evidence" value="ECO:0007669"/>
    <property type="project" value="UniProtKB-KW"/>
</dbReference>
<evidence type="ECO:0000256" key="1">
    <source>
        <dbReference type="ARBA" id="ARBA00022552"/>
    </source>
</evidence>
<dbReference type="EMBL" id="JAVHNQ010000011">
    <property type="protein sequence ID" value="KAK6336085.1"/>
    <property type="molecule type" value="Genomic_DNA"/>
</dbReference>
<dbReference type="InterPro" id="IPR036397">
    <property type="entry name" value="RNaseH_sf"/>
</dbReference>
<evidence type="ECO:0000259" key="6">
    <source>
        <dbReference type="SMART" id="SM00479"/>
    </source>
</evidence>
<protein>
    <recommendedName>
        <fullName evidence="6">Exonuclease domain-containing protein</fullName>
    </recommendedName>
</protein>
<dbReference type="Pfam" id="PF00929">
    <property type="entry name" value="RNase_T"/>
    <property type="match status" value="1"/>
</dbReference>
<evidence type="ECO:0000256" key="5">
    <source>
        <dbReference type="ARBA" id="ARBA00025599"/>
    </source>
</evidence>
<dbReference type="InterPro" id="IPR013520">
    <property type="entry name" value="Ribonucl_H"/>
</dbReference>
<dbReference type="Proteomes" id="UP001375240">
    <property type="component" value="Unassembled WGS sequence"/>
</dbReference>
<dbReference type="SMART" id="SM00479">
    <property type="entry name" value="EXOIII"/>
    <property type="match status" value="1"/>
</dbReference>
<dbReference type="GO" id="GO:0000027">
    <property type="term" value="P:ribosomal large subunit assembly"/>
    <property type="evidence" value="ECO:0007669"/>
    <property type="project" value="TreeGrafter"/>
</dbReference>
<evidence type="ECO:0000313" key="7">
    <source>
        <dbReference type="EMBL" id="KAK6336085.1"/>
    </source>
</evidence>
<comment type="caution">
    <text evidence="7">The sequence shown here is derived from an EMBL/GenBank/DDBJ whole genome shotgun (WGS) entry which is preliminary data.</text>
</comment>
<organism evidence="7 8">
    <name type="scientific">Orbilia brochopaga</name>
    <dbReference type="NCBI Taxonomy" id="3140254"/>
    <lineage>
        <taxon>Eukaryota</taxon>
        <taxon>Fungi</taxon>
        <taxon>Dikarya</taxon>
        <taxon>Ascomycota</taxon>
        <taxon>Pezizomycotina</taxon>
        <taxon>Orbiliomycetes</taxon>
        <taxon>Orbiliales</taxon>
        <taxon>Orbiliaceae</taxon>
        <taxon>Orbilia</taxon>
    </lineage>
</organism>
<gene>
    <name evidence="7" type="ORF">TWF696_001653</name>
</gene>
<keyword evidence="1" id="KW-0698">rRNA processing</keyword>
<reference evidence="7 8" key="1">
    <citation type="submission" date="2019-10" db="EMBL/GenBank/DDBJ databases">
        <authorList>
            <person name="Palmer J.M."/>
        </authorList>
    </citation>
    <scope>NUCLEOTIDE SEQUENCE [LARGE SCALE GENOMIC DNA]</scope>
    <source>
        <strain evidence="7 8">TWF696</strain>
    </source>
</reference>
<feature type="domain" description="Exonuclease" evidence="6">
    <location>
        <begin position="154"/>
        <end position="331"/>
    </location>
</feature>
<name>A0AAV9U9S8_9PEZI</name>
<proteinExistence type="predicted"/>
<accession>A0AAV9U9S8</accession>
<dbReference type="GO" id="GO:0004527">
    <property type="term" value="F:exonuclease activity"/>
    <property type="evidence" value="ECO:0007669"/>
    <property type="project" value="UniProtKB-KW"/>
</dbReference>
<dbReference type="GO" id="GO:0003676">
    <property type="term" value="F:nucleic acid binding"/>
    <property type="evidence" value="ECO:0007669"/>
    <property type="project" value="InterPro"/>
</dbReference>
<evidence type="ECO:0000256" key="2">
    <source>
        <dbReference type="ARBA" id="ARBA00022722"/>
    </source>
</evidence>
<dbReference type="InterPro" id="IPR047021">
    <property type="entry name" value="REXO1/3/4-like"/>
</dbReference>
<evidence type="ECO:0000313" key="8">
    <source>
        <dbReference type="Proteomes" id="UP001375240"/>
    </source>
</evidence>
<comment type="function">
    <text evidence="5">Exoribonuclease involved in ribosome biosynthesis. Involved in the processing of ITS1, the internal transcribed spacer localized between the 18S and 5.8S rRNAs.</text>
</comment>
<dbReference type="PANTHER" id="PTHR12801:SF45">
    <property type="entry name" value="RNA EXONUCLEASE 4"/>
    <property type="match status" value="1"/>
</dbReference>
<keyword evidence="8" id="KW-1185">Reference proteome</keyword>
<keyword evidence="2" id="KW-0540">Nuclease</keyword>
<keyword evidence="4" id="KW-0269">Exonuclease</keyword>
<evidence type="ECO:0000256" key="3">
    <source>
        <dbReference type="ARBA" id="ARBA00022801"/>
    </source>
</evidence>
<sequence length="434" mass="48178">MPGLTTCSQPRWTDFSFTVEREEALKRLQLPVERYGRYGYRVDAFTHDELLHKYEAYCRRCSAFALKLEPGEDLAGHNSRSTCMIHPGYKLEKEKIWSCCRTSSISYPGEPSGCVYFATHDWTSDSPLPCGFWDLHPTPPFKPVQGSRSKRPRVAVSLDCEMATNRFNQPELIKLTLVDFFSREILIDSLVRPQAGIKNMLTSIHGIAYKDIAAAAASSKAILGRDAARDKIFEFVGPKTIVLVHGGVNDFLCLRWYHKAILDTQEVESRIKRIGDDELPDWLANEGAGLEAMCRNITGVHIRTGSGTHDSLEDAMACRELGIWYASNLKGEIGTDAQDATAGPASTECGRIDIPDTQAVQTAESSSGYAAVKTGTGARPVVVPGTEPTDSGSREQHWECKVCRIRVSTQDKLKHRVEKSHMERLIALVQQKGG</sequence>
<keyword evidence="3" id="KW-0378">Hydrolase</keyword>
<dbReference type="AlphaFoldDB" id="A0AAV9U9S8"/>
<dbReference type="PANTHER" id="PTHR12801">
    <property type="entry name" value="RNA EXONUCLEASE REXO1 / RECO3 FAMILY MEMBER-RELATED"/>
    <property type="match status" value="1"/>
</dbReference>
<dbReference type="InterPro" id="IPR012337">
    <property type="entry name" value="RNaseH-like_sf"/>
</dbReference>